<dbReference type="PRINTS" id="PR02094">
    <property type="entry name" value="HEXIMFAMILY"/>
</dbReference>
<evidence type="ECO:0000256" key="5">
    <source>
        <dbReference type="ARBA" id="ARBA00023054"/>
    </source>
</evidence>
<dbReference type="EMBL" id="KQ419631">
    <property type="protein sequence ID" value="KOF82789.1"/>
    <property type="molecule type" value="Genomic_DNA"/>
</dbReference>
<feature type="compositionally biased region" description="Polar residues" evidence="9">
    <location>
        <begin position="15"/>
        <end position="39"/>
    </location>
</feature>
<feature type="coiled-coil region" evidence="8">
    <location>
        <begin position="230"/>
        <end position="257"/>
    </location>
</feature>
<dbReference type="PANTHER" id="PTHR13469:SF8">
    <property type="entry name" value="HEXIM P-TEFB COMPLEX SUBUNIT 1"/>
    <property type="match status" value="1"/>
</dbReference>
<evidence type="ECO:0000256" key="4">
    <source>
        <dbReference type="ARBA" id="ARBA00023015"/>
    </source>
</evidence>
<dbReference type="AlphaFoldDB" id="A0A0L8H100"/>
<gene>
    <name evidence="10" type="ORF">OCBIM_22024812mg</name>
</gene>
<dbReference type="Pfam" id="PF15313">
    <property type="entry name" value="HEXIM"/>
    <property type="match status" value="1"/>
</dbReference>
<feature type="compositionally biased region" description="Basic and acidic residues" evidence="9">
    <location>
        <begin position="72"/>
        <end position="93"/>
    </location>
</feature>
<keyword evidence="6" id="KW-0804">Transcription</keyword>
<dbReference type="OMA" id="WEEKQQF"/>
<dbReference type="InterPro" id="IPR024872">
    <property type="entry name" value="HEXIM"/>
</dbReference>
<keyword evidence="7" id="KW-0539">Nucleus</keyword>
<sequence>MDKETQNEMKHEMPMQNSDVDFSENQGSDPESVGKQMSDSGVLHCRNGIRKKKHRRGKRHHRKWKPYNKMTWSERQEMDERETQRATQKREEAFASGHPRAPYNTTQFLMDDHIKNEPVRSPYIQEEVRHGKDPSTSCDSSEDYESTDEEKNFIAREFSETYDNIHAERLQSMSKESLIKEYIELESKLERAETKLKEKDNLRYVHKKSSDGSNEHYSVSSEEEVMDCEKRILRDELQRLLAENERLKVENEKLKKCFTVT</sequence>
<organism evidence="10">
    <name type="scientific">Octopus bimaculoides</name>
    <name type="common">California two-spotted octopus</name>
    <dbReference type="NCBI Taxonomy" id="37653"/>
    <lineage>
        <taxon>Eukaryota</taxon>
        <taxon>Metazoa</taxon>
        <taxon>Spiralia</taxon>
        <taxon>Lophotrochozoa</taxon>
        <taxon>Mollusca</taxon>
        <taxon>Cephalopoda</taxon>
        <taxon>Coleoidea</taxon>
        <taxon>Octopodiformes</taxon>
        <taxon>Octopoda</taxon>
        <taxon>Incirrata</taxon>
        <taxon>Octopodidae</taxon>
        <taxon>Octopus</taxon>
    </lineage>
</organism>
<evidence type="ECO:0000256" key="7">
    <source>
        <dbReference type="ARBA" id="ARBA00023242"/>
    </source>
</evidence>
<accession>A0A0L8H100</accession>
<dbReference type="GO" id="GO:0005654">
    <property type="term" value="C:nucleoplasm"/>
    <property type="evidence" value="ECO:0007669"/>
    <property type="project" value="TreeGrafter"/>
</dbReference>
<feature type="region of interest" description="Disordered" evidence="9">
    <location>
        <begin position="125"/>
        <end position="150"/>
    </location>
</feature>
<keyword evidence="4" id="KW-0805">Transcription regulation</keyword>
<feature type="coiled-coil region" evidence="8">
    <location>
        <begin position="175"/>
        <end position="202"/>
    </location>
</feature>
<dbReference type="KEGG" id="obi:106873552"/>
<protein>
    <recommendedName>
        <fullName evidence="11">Protein HEXIM1</fullName>
    </recommendedName>
</protein>
<dbReference type="GO" id="GO:0097322">
    <property type="term" value="F:7SK snRNA binding"/>
    <property type="evidence" value="ECO:0007669"/>
    <property type="project" value="TreeGrafter"/>
</dbReference>
<evidence type="ECO:0000256" key="9">
    <source>
        <dbReference type="SAM" id="MobiDB-lite"/>
    </source>
</evidence>
<evidence type="ECO:0000313" key="10">
    <source>
        <dbReference type="EMBL" id="KOF82789.1"/>
    </source>
</evidence>
<evidence type="ECO:0000256" key="6">
    <source>
        <dbReference type="ARBA" id="ARBA00023163"/>
    </source>
</evidence>
<evidence type="ECO:0000256" key="8">
    <source>
        <dbReference type="SAM" id="Coils"/>
    </source>
</evidence>
<evidence type="ECO:0008006" key="11">
    <source>
        <dbReference type="Google" id="ProtNLM"/>
    </source>
</evidence>
<dbReference type="GO" id="GO:0004861">
    <property type="term" value="F:cyclin-dependent protein serine/threonine kinase inhibitor activity"/>
    <property type="evidence" value="ECO:0007669"/>
    <property type="project" value="InterPro"/>
</dbReference>
<dbReference type="Gene3D" id="6.10.250.2910">
    <property type="match status" value="1"/>
</dbReference>
<name>A0A0L8H100_OCTBM</name>
<keyword evidence="3" id="KW-0678">Repressor</keyword>
<feature type="compositionally biased region" description="Basic residues" evidence="9">
    <location>
        <begin position="47"/>
        <end position="66"/>
    </location>
</feature>
<feature type="compositionally biased region" description="Basic and acidic residues" evidence="9">
    <location>
        <begin position="1"/>
        <end position="13"/>
    </location>
</feature>
<keyword evidence="5 8" id="KW-0175">Coiled coil</keyword>
<comment type="subcellular location">
    <subcellularLocation>
        <location evidence="1">Nucleus</location>
    </subcellularLocation>
</comment>
<evidence type="ECO:0000256" key="1">
    <source>
        <dbReference type="ARBA" id="ARBA00004123"/>
    </source>
</evidence>
<proteinExistence type="inferred from homology"/>
<dbReference type="GO" id="GO:0000122">
    <property type="term" value="P:negative regulation of transcription by RNA polymerase II"/>
    <property type="evidence" value="ECO:0007669"/>
    <property type="project" value="InterPro"/>
</dbReference>
<dbReference type="GO" id="GO:0005737">
    <property type="term" value="C:cytoplasm"/>
    <property type="evidence" value="ECO:0007669"/>
    <property type="project" value="InterPro"/>
</dbReference>
<dbReference type="PANTHER" id="PTHR13469">
    <property type="entry name" value="HEXAMETHYLENE BISACETAMIDE INDUCIBLE 1"/>
    <property type="match status" value="1"/>
</dbReference>
<reference evidence="10" key="1">
    <citation type="submission" date="2015-07" db="EMBL/GenBank/DDBJ databases">
        <title>MeaNS - Measles Nucleotide Surveillance Program.</title>
        <authorList>
            <person name="Tran T."/>
            <person name="Druce J."/>
        </authorList>
    </citation>
    <scope>NUCLEOTIDE SEQUENCE</scope>
    <source>
        <strain evidence="10">UCB-OBI-ISO-001</strain>
        <tissue evidence="10">Gonad</tissue>
    </source>
</reference>
<comment type="similarity">
    <text evidence="2">Belongs to the HEXIM family.</text>
</comment>
<dbReference type="STRING" id="37653.A0A0L8H100"/>
<evidence type="ECO:0000256" key="2">
    <source>
        <dbReference type="ARBA" id="ARBA00008409"/>
    </source>
</evidence>
<feature type="region of interest" description="Disordered" evidence="9">
    <location>
        <begin position="1"/>
        <end position="105"/>
    </location>
</feature>
<dbReference type="OrthoDB" id="10058500at2759"/>
<evidence type="ECO:0000256" key="3">
    <source>
        <dbReference type="ARBA" id="ARBA00022491"/>
    </source>
</evidence>